<evidence type="ECO:0000259" key="12">
    <source>
        <dbReference type="PROSITE" id="PS51027"/>
    </source>
</evidence>
<keyword evidence="8" id="KW-0695">RNA-directed DNA polymerase</keyword>
<dbReference type="InterPro" id="IPR001037">
    <property type="entry name" value="Integrase_C_retrovir"/>
</dbReference>
<dbReference type="InterPro" id="IPR012337">
    <property type="entry name" value="RNaseH-like_sf"/>
</dbReference>
<accession>A0A3L8Q4C3</accession>
<dbReference type="GO" id="GO:0035613">
    <property type="term" value="F:RNA stem-loop binding"/>
    <property type="evidence" value="ECO:0007669"/>
    <property type="project" value="TreeGrafter"/>
</dbReference>
<evidence type="ECO:0000256" key="7">
    <source>
        <dbReference type="ARBA" id="ARBA00022908"/>
    </source>
</evidence>
<dbReference type="SUPFAM" id="SSF53098">
    <property type="entry name" value="Ribonuclease H-like"/>
    <property type="match status" value="1"/>
</dbReference>
<dbReference type="InterPro" id="IPR036397">
    <property type="entry name" value="RNaseH_sf"/>
</dbReference>
<gene>
    <name evidence="13" type="ORF">DV515_00019572</name>
</gene>
<keyword evidence="3" id="KW-0540">Nuclease</keyword>
<dbReference type="PROSITE" id="PS50994">
    <property type="entry name" value="INTEGRASE"/>
    <property type="match status" value="1"/>
</dbReference>
<evidence type="ECO:0000256" key="6">
    <source>
        <dbReference type="ARBA" id="ARBA00022801"/>
    </source>
</evidence>
<evidence type="ECO:0000256" key="10">
    <source>
        <dbReference type="PROSITE-ProRule" id="PRU00506"/>
    </source>
</evidence>
<dbReference type="EMBL" id="QUSF01009980">
    <property type="protein sequence ID" value="RLV62190.1"/>
    <property type="molecule type" value="Genomic_DNA"/>
</dbReference>
<keyword evidence="1" id="KW-0808">Transferase</keyword>
<dbReference type="Pfam" id="PF00665">
    <property type="entry name" value="rve"/>
    <property type="match status" value="1"/>
</dbReference>
<dbReference type="GO" id="GO:0016787">
    <property type="term" value="F:hydrolase activity"/>
    <property type="evidence" value="ECO:0007669"/>
    <property type="project" value="UniProtKB-KW"/>
</dbReference>
<dbReference type="GO" id="GO:0015074">
    <property type="term" value="P:DNA integration"/>
    <property type="evidence" value="ECO:0007669"/>
    <property type="project" value="UniProtKB-KW"/>
</dbReference>
<comment type="caution">
    <text evidence="13">The sequence shown here is derived from an EMBL/GenBank/DDBJ whole genome shotgun (WGS) entry which is preliminary data.</text>
</comment>
<evidence type="ECO:0000313" key="13">
    <source>
        <dbReference type="EMBL" id="RLV62190.1"/>
    </source>
</evidence>
<evidence type="ECO:0000313" key="14">
    <source>
        <dbReference type="Proteomes" id="UP000276834"/>
    </source>
</evidence>
<evidence type="ECO:0000259" key="11">
    <source>
        <dbReference type="PROSITE" id="PS50994"/>
    </source>
</evidence>
<keyword evidence="5" id="KW-0255">Endonuclease</keyword>
<dbReference type="PANTHER" id="PTHR41694">
    <property type="entry name" value="ENDOGENOUS RETROVIRUS GROUP K MEMBER POL PROTEIN"/>
    <property type="match status" value="1"/>
</dbReference>
<dbReference type="GO" id="GO:0004519">
    <property type="term" value="F:endonuclease activity"/>
    <property type="evidence" value="ECO:0007669"/>
    <property type="project" value="UniProtKB-KW"/>
</dbReference>
<evidence type="ECO:0000256" key="8">
    <source>
        <dbReference type="ARBA" id="ARBA00022918"/>
    </source>
</evidence>
<dbReference type="Gene3D" id="2.30.30.10">
    <property type="entry name" value="Integrase, C-terminal domain superfamily, retroviral"/>
    <property type="match status" value="1"/>
</dbReference>
<dbReference type="GO" id="GO:0003964">
    <property type="term" value="F:RNA-directed DNA polymerase activity"/>
    <property type="evidence" value="ECO:0007669"/>
    <property type="project" value="UniProtKB-KW"/>
</dbReference>
<feature type="non-terminal residue" evidence="13">
    <location>
        <position position="1"/>
    </location>
</feature>
<keyword evidence="6" id="KW-0378">Hydrolase</keyword>
<reference evidence="13 14" key="1">
    <citation type="journal article" date="2018" name="Proc. R. Soc. B">
        <title>A non-coding region near Follistatin controls head colour polymorphism in the Gouldian finch.</title>
        <authorList>
            <person name="Toomey M.B."/>
            <person name="Marques C.I."/>
            <person name="Andrade P."/>
            <person name="Araujo P.M."/>
            <person name="Sabatino S."/>
            <person name="Gazda M.A."/>
            <person name="Afonso S."/>
            <person name="Lopes R.J."/>
            <person name="Corbo J.C."/>
            <person name="Carneiro M."/>
        </authorList>
    </citation>
    <scope>NUCLEOTIDE SEQUENCE [LARGE SCALE GENOMIC DNA]</scope>
    <source>
        <strain evidence="13">Red01</strain>
        <tissue evidence="13">Muscle</tissue>
    </source>
</reference>
<dbReference type="Gene3D" id="3.30.420.10">
    <property type="entry name" value="Ribonuclease H-like superfamily/Ribonuclease H"/>
    <property type="match status" value="1"/>
</dbReference>
<evidence type="ECO:0000256" key="1">
    <source>
        <dbReference type="ARBA" id="ARBA00022679"/>
    </source>
</evidence>
<keyword evidence="9" id="KW-0238">DNA-binding</keyword>
<dbReference type="GO" id="GO:0046872">
    <property type="term" value="F:metal ion binding"/>
    <property type="evidence" value="ECO:0007669"/>
    <property type="project" value="UniProtKB-KW"/>
</dbReference>
<dbReference type="PROSITE" id="PS51027">
    <property type="entry name" value="INTEGRASE_DBD"/>
    <property type="match status" value="1"/>
</dbReference>
<keyword evidence="4" id="KW-0479">Metal-binding</keyword>
<dbReference type="PANTHER" id="PTHR41694:SF3">
    <property type="entry name" value="RNA-DIRECTED DNA POLYMERASE-RELATED"/>
    <property type="match status" value="1"/>
</dbReference>
<feature type="domain" description="Integrase catalytic" evidence="11">
    <location>
        <begin position="57"/>
        <end position="158"/>
    </location>
</feature>
<dbReference type="SUPFAM" id="SSF50122">
    <property type="entry name" value="DNA-binding domain of retroviral integrase"/>
    <property type="match status" value="1"/>
</dbReference>
<dbReference type="Proteomes" id="UP000276834">
    <property type="component" value="Unassembled WGS sequence"/>
</dbReference>
<evidence type="ECO:0000256" key="3">
    <source>
        <dbReference type="ARBA" id="ARBA00022722"/>
    </source>
</evidence>
<proteinExistence type="predicted"/>
<dbReference type="OrthoDB" id="9359997at2759"/>
<dbReference type="AlphaFoldDB" id="A0A3L8Q4C3"/>
<evidence type="ECO:0000256" key="2">
    <source>
        <dbReference type="ARBA" id="ARBA00022695"/>
    </source>
</evidence>
<name>A0A3L8Q4C3_CHLGU</name>
<keyword evidence="14" id="KW-1185">Reference proteome</keyword>
<keyword evidence="2" id="KW-0548">Nucleotidyltransferase</keyword>
<evidence type="ECO:0000256" key="5">
    <source>
        <dbReference type="ARBA" id="ARBA00022759"/>
    </source>
</evidence>
<keyword evidence="7" id="KW-0229">DNA integration</keyword>
<feature type="DNA-binding region" description="Integrase-type" evidence="10">
    <location>
        <begin position="155"/>
        <end position="202"/>
    </location>
</feature>
<dbReference type="InterPro" id="IPR036862">
    <property type="entry name" value="Integrase_C_dom_sf_retrovir"/>
</dbReference>
<organism evidence="13 14">
    <name type="scientific">Chloebia gouldiae</name>
    <name type="common">Gouldian finch</name>
    <name type="synonym">Erythrura gouldiae</name>
    <dbReference type="NCBI Taxonomy" id="44316"/>
    <lineage>
        <taxon>Eukaryota</taxon>
        <taxon>Metazoa</taxon>
        <taxon>Chordata</taxon>
        <taxon>Craniata</taxon>
        <taxon>Vertebrata</taxon>
        <taxon>Euteleostomi</taxon>
        <taxon>Archelosauria</taxon>
        <taxon>Archosauria</taxon>
        <taxon>Dinosauria</taxon>
        <taxon>Saurischia</taxon>
        <taxon>Theropoda</taxon>
        <taxon>Coelurosauria</taxon>
        <taxon>Aves</taxon>
        <taxon>Neognathae</taxon>
        <taxon>Neoaves</taxon>
        <taxon>Telluraves</taxon>
        <taxon>Australaves</taxon>
        <taxon>Passeriformes</taxon>
        <taxon>Passeroidea</taxon>
        <taxon>Passeridae</taxon>
        <taxon>Chloebia</taxon>
    </lineage>
</organism>
<evidence type="ECO:0000256" key="9">
    <source>
        <dbReference type="ARBA" id="ARBA00023125"/>
    </source>
</evidence>
<feature type="non-terminal residue" evidence="13">
    <location>
        <position position="283"/>
    </location>
</feature>
<feature type="domain" description="Integrase-type" evidence="12">
    <location>
        <begin position="155"/>
        <end position="202"/>
    </location>
</feature>
<sequence length="283" mass="30600">PLEGTREEQGHAVVAQVEVCQLVHVSKGAGQKASEQVVVMESTQRCAVQPCQAIHIQLQLPQRWSIVKSTRASHQDAVEAQGHISGRLKYVHVTVDTFSSVMWASAHTGEKARDVIAHWRQAFAVLGIPSPVKTDNGPANASQQVRQFLQLWGVSHKFVRNLVTKQWEGPYDLIASGRGYACVSTDTGARWVPSKCVHRIRPTGNMETVTKLRGIEWMDPAAASCAQPPARAALHAVPGSAAALRRQINPGHPAEDTWPEPHWALLCSLSAAGTGIPGLLGPP</sequence>
<evidence type="ECO:0000256" key="4">
    <source>
        <dbReference type="ARBA" id="ARBA00022723"/>
    </source>
</evidence>
<dbReference type="InterPro" id="IPR001584">
    <property type="entry name" value="Integrase_cat-core"/>
</dbReference>
<protein>
    <submittedName>
        <fullName evidence="13">Uncharacterized protein</fullName>
    </submittedName>
</protein>
<dbReference type="GO" id="GO:0003677">
    <property type="term" value="F:DNA binding"/>
    <property type="evidence" value="ECO:0007669"/>
    <property type="project" value="UniProtKB-KW"/>
</dbReference>